<proteinExistence type="predicted"/>
<keyword evidence="1" id="KW-0175">Coiled coil</keyword>
<feature type="coiled-coil region" evidence="1">
    <location>
        <begin position="87"/>
        <end position="114"/>
    </location>
</feature>
<name>A0ABT3YK09_9HYPH</name>
<evidence type="ECO:0000313" key="3">
    <source>
        <dbReference type="Proteomes" id="UP001081283"/>
    </source>
</evidence>
<protein>
    <submittedName>
        <fullName evidence="2">Uncharacterized protein</fullName>
    </submittedName>
</protein>
<evidence type="ECO:0000256" key="1">
    <source>
        <dbReference type="SAM" id="Coils"/>
    </source>
</evidence>
<gene>
    <name evidence="2" type="ORF">OEG82_19765</name>
</gene>
<evidence type="ECO:0000313" key="2">
    <source>
        <dbReference type="EMBL" id="MCY0096233.1"/>
    </source>
</evidence>
<accession>A0ABT3YK09</accession>
<sequence>MRREQDPGECRTLRQIEREIGRQMDQIRREIQTLRSRERTFRADIAVTASQLQKMRAAEAALGAGSMLTGPAGSAFGSGSVGASLQAAMLQQRLDEQNQALQSTLRALHQLQDDQTCLNQALRDNAARLRRLDCVTNS</sequence>
<organism evidence="2 3">
    <name type="scientific">Hoeflea ulvae</name>
    <dbReference type="NCBI Taxonomy" id="2983764"/>
    <lineage>
        <taxon>Bacteria</taxon>
        <taxon>Pseudomonadati</taxon>
        <taxon>Pseudomonadota</taxon>
        <taxon>Alphaproteobacteria</taxon>
        <taxon>Hyphomicrobiales</taxon>
        <taxon>Rhizobiaceae</taxon>
        <taxon>Hoeflea</taxon>
    </lineage>
</organism>
<dbReference type="EMBL" id="JAOVZQ010000001">
    <property type="protein sequence ID" value="MCY0096233.1"/>
    <property type="molecule type" value="Genomic_DNA"/>
</dbReference>
<reference evidence="2" key="1">
    <citation type="submission" date="2022-10" db="EMBL/GenBank/DDBJ databases">
        <title>Hoeflea sp. J2-29, isolated from marine algae.</title>
        <authorList>
            <person name="Kristyanto S."/>
            <person name="Kim J.M."/>
            <person name="Jeon C.O."/>
        </authorList>
    </citation>
    <scope>NUCLEOTIDE SEQUENCE</scope>
    <source>
        <strain evidence="2">J2-29</strain>
    </source>
</reference>
<dbReference type="Proteomes" id="UP001081283">
    <property type="component" value="Unassembled WGS sequence"/>
</dbReference>
<comment type="caution">
    <text evidence="2">The sequence shown here is derived from an EMBL/GenBank/DDBJ whole genome shotgun (WGS) entry which is preliminary data.</text>
</comment>
<dbReference type="RefSeq" id="WP_267614070.1">
    <property type="nucleotide sequence ID" value="NZ_JAOVZQ010000001.1"/>
</dbReference>
<keyword evidence="3" id="KW-1185">Reference proteome</keyword>